<protein>
    <submittedName>
        <fullName evidence="1">Uncharacterized protein</fullName>
    </submittedName>
</protein>
<evidence type="ECO:0000313" key="1">
    <source>
        <dbReference type="EMBL" id="QRD81314.1"/>
    </source>
</evidence>
<dbReference type="VEuPathDB" id="FungiDB:F9C07_2099040"/>
<accession>A0A7U2QR99</accession>
<dbReference type="AlphaFoldDB" id="A0A7U2QR99"/>
<keyword evidence="2" id="KW-1185">Reference proteome</keyword>
<dbReference type="EMBL" id="CP044622">
    <property type="protein sequence ID" value="QRD81314.1"/>
    <property type="molecule type" value="Genomic_DNA"/>
</dbReference>
<evidence type="ECO:0000313" key="2">
    <source>
        <dbReference type="Proteomes" id="UP000596276"/>
    </source>
</evidence>
<dbReference type="Proteomes" id="UP000596276">
    <property type="component" value="Chromosome 2"/>
</dbReference>
<sequence length="229" mass="27222">MPSINVLKDVWCRIIGHLRLRHLWEFIFKHKEWLDLAKKHDRALPLLLGSHLSTFRPGEKKSRYWVLIITDYFGDLRYDSGKFFKSLQDGWNHRNKYELYHESGITLNIRDVIAPDEVLHLPLENMFSEKEGELYCEYSFYHDPGITAMTRDNIIGLEGATREREHTKNGCTLRLEYKKKSRQYLIEPDNQKQQIWGNQWDERGLITSITTKAPTHRTTRSPFPNYVKD</sequence>
<gene>
    <name evidence="1" type="ORF">F9C07_2099040</name>
</gene>
<organism evidence="1 2">
    <name type="scientific">Aspergillus flavus (strain ATCC 200026 / FGSC A1120 / IAM 13836 / NRRL 3357 / JCM 12722 / SRRC 167)</name>
    <dbReference type="NCBI Taxonomy" id="332952"/>
    <lineage>
        <taxon>Eukaryota</taxon>
        <taxon>Fungi</taxon>
        <taxon>Dikarya</taxon>
        <taxon>Ascomycota</taxon>
        <taxon>Pezizomycotina</taxon>
        <taxon>Eurotiomycetes</taxon>
        <taxon>Eurotiomycetidae</taxon>
        <taxon>Eurotiales</taxon>
        <taxon>Aspergillaceae</taxon>
        <taxon>Aspergillus</taxon>
        <taxon>Aspergillus subgen. Circumdati</taxon>
    </lineage>
</organism>
<name>A0A7U2QR99_ASPFN</name>
<proteinExistence type="predicted"/>
<reference evidence="2" key="1">
    <citation type="journal article" date="2021" name="G3 (Bethesda)">
        <title>Chromosome assembled and annotated genome sequence of Aspergillus flavus NRRL 3357.</title>
        <authorList>
            <person name="Skerker J.M."/>
            <person name="Pianalto K.M."/>
            <person name="Mondo S.J."/>
            <person name="Yang K."/>
            <person name="Arkin A.P."/>
            <person name="Keller N.P."/>
            <person name="Grigoriev I.V."/>
            <person name="Louise Glass N.L."/>
        </authorList>
    </citation>
    <scope>NUCLEOTIDE SEQUENCE [LARGE SCALE GENOMIC DNA]</scope>
    <source>
        <strain evidence="2">ATCC 200026 / FGSC A1120 / IAM 13836 / NRRL 3357 / JCM 12722 / SRRC 167</strain>
    </source>
</reference>